<dbReference type="EMBL" id="AP027370">
    <property type="protein sequence ID" value="BDY13414.1"/>
    <property type="molecule type" value="Genomic_DNA"/>
</dbReference>
<dbReference type="PANTHER" id="PTHR43630">
    <property type="entry name" value="POLY-BETA-1,6-N-ACETYL-D-GLUCOSAMINE SYNTHASE"/>
    <property type="match status" value="1"/>
</dbReference>
<evidence type="ECO:0000313" key="4">
    <source>
        <dbReference type="EMBL" id="BDY13414.1"/>
    </source>
</evidence>
<dbReference type="PANTHER" id="PTHR43630:SF2">
    <property type="entry name" value="GLYCOSYLTRANSFERASE"/>
    <property type="match status" value="1"/>
</dbReference>
<dbReference type="SUPFAM" id="SSF53448">
    <property type="entry name" value="Nucleotide-diphospho-sugar transferases"/>
    <property type="match status" value="1"/>
</dbReference>
<comment type="similarity">
    <text evidence="1">Belongs to the glycosyltransferase 2 family. WaaE/KdtX subfamily.</text>
</comment>
<name>A0ABN6WWC3_9BACT</name>
<proteinExistence type="inferred from homology"/>
<evidence type="ECO:0000256" key="1">
    <source>
        <dbReference type="ARBA" id="ARBA00038494"/>
    </source>
</evidence>
<protein>
    <submittedName>
        <fullName evidence="4">Beta 1,4 glucosyltransferase</fullName>
    </submittedName>
</protein>
<feature type="domain" description="Glycosyltransferase 2-like" evidence="3">
    <location>
        <begin position="5"/>
        <end position="124"/>
    </location>
</feature>
<keyword evidence="5" id="KW-1185">Reference proteome</keyword>
<sequence length="275" mass="31389">MEIAVCILTLNEENNISSCIKACKEEGFEEIHVIDSGSTDKTLELATKLGAQTYTFIQENKYSAALQRNWTIENIVTKANWLLFIDADEEPISGFKEELLKCLHSNIDADVIMIPLLYNLHGKKIKSMGYPNWHDRVVKKNVRFSAAVGEYVNSKNRKKCKGAVLDHYFNSNGMKRFVEKQARYADFIGEVTAKFLDGEQSEYFEKVGAMGKTKRIVAKLGLLRPFLRFIYLYVFRGGILEGRAGFIVACYMSIFEFLSAVATIEYERKKNNLKL</sequence>
<dbReference type="CDD" id="cd02511">
    <property type="entry name" value="Beta4Glucosyltransferase"/>
    <property type="match status" value="1"/>
</dbReference>
<keyword evidence="2" id="KW-0812">Transmembrane</keyword>
<gene>
    <name evidence="4" type="ORF">HCR_17260</name>
</gene>
<dbReference type="InterPro" id="IPR001173">
    <property type="entry name" value="Glyco_trans_2-like"/>
</dbReference>
<keyword evidence="2" id="KW-1133">Transmembrane helix</keyword>
<dbReference type="InterPro" id="IPR029044">
    <property type="entry name" value="Nucleotide-diphossugar_trans"/>
</dbReference>
<dbReference type="Pfam" id="PF00535">
    <property type="entry name" value="Glycos_transf_2"/>
    <property type="match status" value="1"/>
</dbReference>
<evidence type="ECO:0000259" key="3">
    <source>
        <dbReference type="Pfam" id="PF00535"/>
    </source>
</evidence>
<evidence type="ECO:0000256" key="2">
    <source>
        <dbReference type="SAM" id="Phobius"/>
    </source>
</evidence>
<dbReference type="RefSeq" id="WP_286336369.1">
    <property type="nucleotide sequence ID" value="NZ_AP027370.1"/>
</dbReference>
<reference evidence="4 5" key="1">
    <citation type="submission" date="2023-03" db="EMBL/GenBank/DDBJ databases">
        <title>Description of Hydrogenimonas sp. ISO32.</title>
        <authorList>
            <person name="Mino S."/>
            <person name="Fukazawa S."/>
            <person name="Sawabe T."/>
        </authorList>
    </citation>
    <scope>NUCLEOTIDE SEQUENCE [LARGE SCALE GENOMIC DNA]</scope>
    <source>
        <strain evidence="4 5">ISO32</strain>
    </source>
</reference>
<evidence type="ECO:0000313" key="5">
    <source>
        <dbReference type="Proteomes" id="UP001321445"/>
    </source>
</evidence>
<accession>A0ABN6WWC3</accession>
<organism evidence="4 5">
    <name type="scientific">Hydrogenimonas cancrithermarum</name>
    <dbReference type="NCBI Taxonomy" id="2993563"/>
    <lineage>
        <taxon>Bacteria</taxon>
        <taxon>Pseudomonadati</taxon>
        <taxon>Campylobacterota</taxon>
        <taxon>Epsilonproteobacteria</taxon>
        <taxon>Campylobacterales</taxon>
        <taxon>Hydrogenimonadaceae</taxon>
        <taxon>Hydrogenimonas</taxon>
    </lineage>
</organism>
<dbReference type="Proteomes" id="UP001321445">
    <property type="component" value="Chromosome"/>
</dbReference>
<keyword evidence="2" id="KW-0472">Membrane</keyword>
<feature type="transmembrane region" description="Helical" evidence="2">
    <location>
        <begin position="246"/>
        <end position="266"/>
    </location>
</feature>
<dbReference type="Gene3D" id="3.90.550.10">
    <property type="entry name" value="Spore Coat Polysaccharide Biosynthesis Protein SpsA, Chain A"/>
    <property type="match status" value="1"/>
</dbReference>